<proteinExistence type="inferred from homology"/>
<evidence type="ECO:0000256" key="9">
    <source>
        <dbReference type="RuleBase" id="RU367070"/>
    </source>
</evidence>
<comment type="function">
    <text evidence="9">Required for polyglutamylation of axonemal tubulin. Plays a role in anterograde intraflagellar transport (IFT), the process by which cilia precursors are transported from the base of the cilium to the site of their incorporation at the tip.</text>
</comment>
<evidence type="ECO:0000256" key="2">
    <source>
        <dbReference type="ARBA" id="ARBA00009522"/>
    </source>
</evidence>
<dbReference type="Proteomes" id="UP001329430">
    <property type="component" value="Chromosome 2"/>
</dbReference>
<evidence type="ECO:0000313" key="12">
    <source>
        <dbReference type="Proteomes" id="UP001329430"/>
    </source>
</evidence>
<dbReference type="GO" id="GO:0042073">
    <property type="term" value="P:intraciliary transport"/>
    <property type="evidence" value="ECO:0007669"/>
    <property type="project" value="UniProtKB-UniRule"/>
</dbReference>
<dbReference type="InterPro" id="IPR039941">
    <property type="entry name" value="TT30"/>
</dbReference>
<dbReference type="PANTHER" id="PTHR20931:SF0">
    <property type="entry name" value="TETRATRICOPEPTIDE REPEAT PROTEIN 30"/>
    <property type="match status" value="1"/>
</dbReference>
<evidence type="ECO:0000256" key="1">
    <source>
        <dbReference type="ARBA" id="ARBA00004138"/>
    </source>
</evidence>
<dbReference type="PANTHER" id="PTHR20931">
    <property type="entry name" value="TETRATRICOPEPTIDE REPEAT PROTEIN 30"/>
    <property type="match status" value="1"/>
</dbReference>
<evidence type="ECO:0000256" key="10">
    <source>
        <dbReference type="SAM" id="Coils"/>
    </source>
</evidence>
<dbReference type="InterPro" id="IPR019734">
    <property type="entry name" value="TPR_rpt"/>
</dbReference>
<organism evidence="11 12">
    <name type="scientific">Pyrocoelia pectoralis</name>
    <dbReference type="NCBI Taxonomy" id="417401"/>
    <lineage>
        <taxon>Eukaryota</taxon>
        <taxon>Metazoa</taxon>
        <taxon>Ecdysozoa</taxon>
        <taxon>Arthropoda</taxon>
        <taxon>Hexapoda</taxon>
        <taxon>Insecta</taxon>
        <taxon>Pterygota</taxon>
        <taxon>Neoptera</taxon>
        <taxon>Endopterygota</taxon>
        <taxon>Coleoptera</taxon>
        <taxon>Polyphaga</taxon>
        <taxon>Elateriformia</taxon>
        <taxon>Elateroidea</taxon>
        <taxon>Lampyridae</taxon>
        <taxon>Lampyrinae</taxon>
        <taxon>Pyrocoelia</taxon>
    </lineage>
</organism>
<keyword evidence="12" id="KW-1185">Reference proteome</keyword>
<dbReference type="InterPro" id="IPR011990">
    <property type="entry name" value="TPR-like_helical_dom_sf"/>
</dbReference>
<keyword evidence="10" id="KW-0175">Coiled coil</keyword>
<reference evidence="11 12" key="1">
    <citation type="journal article" date="2024" name="Insects">
        <title>An Improved Chromosome-Level Genome Assembly of the Firefly Pyrocoelia pectoralis.</title>
        <authorList>
            <person name="Fu X."/>
            <person name="Meyer-Rochow V.B."/>
            <person name="Ballantyne L."/>
            <person name="Zhu X."/>
        </authorList>
    </citation>
    <scope>NUCLEOTIDE SEQUENCE [LARGE SCALE GENOMIC DNA]</scope>
    <source>
        <strain evidence="11">XCY_ONT2</strain>
    </source>
</reference>
<evidence type="ECO:0000256" key="7">
    <source>
        <dbReference type="ARBA" id="ARBA00023273"/>
    </source>
</evidence>
<feature type="coiled-coil region" evidence="10">
    <location>
        <begin position="361"/>
        <end position="388"/>
    </location>
</feature>
<dbReference type="EMBL" id="JAVRBK010000002">
    <property type="protein sequence ID" value="KAK5648591.1"/>
    <property type="molecule type" value="Genomic_DNA"/>
</dbReference>
<dbReference type="FunFam" id="1.25.40.10:FF:000186">
    <property type="entry name" value="Tetratricopeptide repeat domain 30A"/>
    <property type="match status" value="1"/>
</dbReference>
<comment type="subcellular location">
    <subcellularLocation>
        <location evidence="1 9">Cell projection</location>
        <location evidence="1 9">Cilium</location>
    </subcellularLocation>
</comment>
<evidence type="ECO:0000256" key="3">
    <source>
        <dbReference type="ARBA" id="ARBA00022737"/>
    </source>
</evidence>
<accession>A0AAN7ZUI4</accession>
<keyword evidence="3" id="KW-0677">Repeat</keyword>
<gene>
    <name evidence="11" type="ORF">RI129_003483</name>
</gene>
<keyword evidence="5 8" id="KW-0802">TPR repeat</keyword>
<evidence type="ECO:0000256" key="5">
    <source>
        <dbReference type="ARBA" id="ARBA00022803"/>
    </source>
</evidence>
<keyword evidence="6 9" id="KW-0969">Cilium</keyword>
<protein>
    <recommendedName>
        <fullName evidence="9">Tetratricopeptide repeat protein 30</fullName>
    </recommendedName>
</protein>
<keyword evidence="7 9" id="KW-0966">Cell projection</keyword>
<evidence type="ECO:0000256" key="6">
    <source>
        <dbReference type="ARBA" id="ARBA00023069"/>
    </source>
</evidence>
<dbReference type="SMART" id="SM00028">
    <property type="entry name" value="TPR"/>
    <property type="match status" value="4"/>
</dbReference>
<name>A0AAN7ZUI4_9COLE</name>
<dbReference type="Gene3D" id="1.25.40.10">
    <property type="entry name" value="Tetratricopeptide repeat domain"/>
    <property type="match status" value="3"/>
</dbReference>
<comment type="similarity">
    <text evidence="2 9">Belongs to the TTC30/dfy-1/fleer family.</text>
</comment>
<evidence type="ECO:0000256" key="8">
    <source>
        <dbReference type="PROSITE-ProRule" id="PRU00339"/>
    </source>
</evidence>
<dbReference type="GO" id="GO:0005879">
    <property type="term" value="C:axonemal microtubule"/>
    <property type="evidence" value="ECO:0007669"/>
    <property type="project" value="UniProtKB-UniRule"/>
</dbReference>
<dbReference type="FunFam" id="1.25.40.10:FF:000211">
    <property type="entry name" value="tetratricopeptide repeat protein 30B"/>
    <property type="match status" value="1"/>
</dbReference>
<dbReference type="SUPFAM" id="SSF48452">
    <property type="entry name" value="TPR-like"/>
    <property type="match status" value="2"/>
</dbReference>
<comment type="caution">
    <text evidence="11">The sequence shown here is derived from an EMBL/GenBank/DDBJ whole genome shotgun (WGS) entry which is preliminary data.</text>
</comment>
<dbReference type="PROSITE" id="PS50005">
    <property type="entry name" value="TPR"/>
    <property type="match status" value="1"/>
</dbReference>
<dbReference type="GO" id="GO:0030992">
    <property type="term" value="C:intraciliary transport particle B"/>
    <property type="evidence" value="ECO:0007669"/>
    <property type="project" value="TreeGrafter"/>
</dbReference>
<dbReference type="Pfam" id="PF13432">
    <property type="entry name" value="TPR_16"/>
    <property type="match status" value="1"/>
</dbReference>
<evidence type="ECO:0000256" key="4">
    <source>
        <dbReference type="ARBA" id="ARBA00022794"/>
    </source>
</evidence>
<evidence type="ECO:0000313" key="11">
    <source>
        <dbReference type="EMBL" id="KAK5648591.1"/>
    </source>
</evidence>
<feature type="repeat" description="TPR" evidence="8">
    <location>
        <begin position="42"/>
        <end position="75"/>
    </location>
</feature>
<keyword evidence="4 9" id="KW-0970">Cilium biogenesis/degradation</keyword>
<sequence length="648" mass="75004">MFTLNIAKEGEITKTVYSLIKESRFNDAIKLLHGVPGSNLTRAGLSLFGYCYFYTQDYANAASYYEQLVQMSPENNDYRIYHAQSLYQACLYDEAYRITETIESSEYPQVIKLQAAIKYGEEDLQSAKKYVDMCTPDDPDTDVNLGCLLYKEGNYEEALSKFTTCLQNMGFKPHLAYNTALCYYRLKEYGPALKHCGDIVERGIRDHPELSVGMQTEGIEVRSVGNTLTLHETALTEAFNLKAAIEYQLKNMDAAREALTDMPPRAEYELDAVTLHNQALMNMDQNPTEGFEKLQFLLQQNPFPAETFSNLLILYCQYDCYDLAADILAENAHLTYKYLTPYLFEFLDALITQQTSPPEAYQKLDELANRHTELLRKLTKQVQEHRSNGDTELVKRTVLDYEECLDRYIPVLMAQAKIYWEIENYPQVEKIFRKSVEFCNDNDTWRLNVAHVLFMQENKFKEATGFYEPIVKKNYSEILKVSAVVLANLCVSYIMTSQNEEAEELMRKVEKEEDQIAFEEPEKKYFHLCIINLVIGTLYCSKGNYEFGISRTMKSLEPFNKKLGTDTWYYTKRCFLSLIENLAKHMIVLRDSVILECIAFLENCEVYGKNVMAVTYAPFTEEVQIDGKQTVAYEARQLKSLLLKLYHY</sequence>
<dbReference type="AlphaFoldDB" id="A0AAN7ZUI4"/>
<dbReference type="GO" id="GO:0120170">
    <property type="term" value="F:intraciliary transport particle B binding"/>
    <property type="evidence" value="ECO:0007669"/>
    <property type="project" value="TreeGrafter"/>
</dbReference>